<accession>R9GVQ8</accession>
<name>R9GVQ8_9SPHI</name>
<dbReference type="AlphaFoldDB" id="R9GVQ8"/>
<evidence type="ECO:0000313" key="1">
    <source>
        <dbReference type="EMBL" id="EOR95600.1"/>
    </source>
</evidence>
<organism evidence="1 2">
    <name type="scientific">Arcticibacter svalbardensis MN12-7</name>
    <dbReference type="NCBI Taxonomy" id="1150600"/>
    <lineage>
        <taxon>Bacteria</taxon>
        <taxon>Pseudomonadati</taxon>
        <taxon>Bacteroidota</taxon>
        <taxon>Sphingobacteriia</taxon>
        <taxon>Sphingobacteriales</taxon>
        <taxon>Sphingobacteriaceae</taxon>
        <taxon>Arcticibacter</taxon>
    </lineage>
</organism>
<dbReference type="EMBL" id="AQPN01000045">
    <property type="protein sequence ID" value="EOR95600.1"/>
    <property type="molecule type" value="Genomic_DNA"/>
</dbReference>
<proteinExistence type="predicted"/>
<reference evidence="1 2" key="1">
    <citation type="journal article" date="2013" name="Genome Announc.">
        <title>Draft Genome Sequence of Arcticibacter svalbardensis Strain MN12-7T, a Member of the Family Sphingobacteriaceae Isolated from an Arctic Soil Sample.</title>
        <authorList>
            <person name="Shivaji S."/>
            <person name="Ara S."/>
            <person name="Prasad S."/>
            <person name="Manasa B.P."/>
            <person name="Begum Z."/>
            <person name="Singh A."/>
            <person name="Kumar Pinnaka A."/>
        </authorList>
    </citation>
    <scope>NUCLEOTIDE SEQUENCE [LARGE SCALE GENOMIC DNA]</scope>
    <source>
        <strain evidence="1 2">MN12-7</strain>
    </source>
</reference>
<protein>
    <submittedName>
        <fullName evidence="1">Uncharacterized protein</fullName>
    </submittedName>
</protein>
<sequence>MDALKDNGAFVFVNVTKFKRKYCYKIYFLGLHTGLYFCIAMEKPGTTAEQN</sequence>
<evidence type="ECO:0000313" key="2">
    <source>
        <dbReference type="Proteomes" id="UP000014174"/>
    </source>
</evidence>
<comment type="caution">
    <text evidence="1">The sequence shown here is derived from an EMBL/GenBank/DDBJ whole genome shotgun (WGS) entry which is preliminary data.</text>
</comment>
<gene>
    <name evidence="1" type="ORF">ADIARSV_1206</name>
</gene>
<keyword evidence="2" id="KW-1185">Reference proteome</keyword>
<dbReference type="Proteomes" id="UP000014174">
    <property type="component" value="Unassembled WGS sequence"/>
</dbReference>